<proteinExistence type="predicted"/>
<sequence>MRTNSYSSPSGSATLADSAGATVSPRSQKERRNEAPETETERSSADQQSDLLLPLSSDIMSGARGAQPPGTLTPTAYESVPEERNRTRLDPRSKEDEGMIRVDKLQDKVGPAVGDVNQARTQEKKPDTTSHRADEQ</sequence>
<feature type="compositionally biased region" description="Low complexity" evidence="1">
    <location>
        <begin position="45"/>
        <end position="58"/>
    </location>
</feature>
<feature type="compositionally biased region" description="Basic and acidic residues" evidence="1">
    <location>
        <begin position="81"/>
        <end position="107"/>
    </location>
</feature>
<dbReference type="CDD" id="cd23010">
    <property type="entry name" value="PM41-like"/>
    <property type="match status" value="1"/>
</dbReference>
<accession>A0A8J5C897</accession>
<dbReference type="AlphaFoldDB" id="A0A8J5C897"/>
<keyword evidence="3" id="KW-1185">Reference proteome</keyword>
<evidence type="ECO:0000256" key="1">
    <source>
        <dbReference type="SAM" id="MobiDB-lite"/>
    </source>
</evidence>
<feature type="compositionally biased region" description="Basic and acidic residues" evidence="1">
    <location>
        <begin position="27"/>
        <end position="44"/>
    </location>
</feature>
<evidence type="ECO:0000313" key="2">
    <source>
        <dbReference type="EMBL" id="KAG6469480.1"/>
    </source>
</evidence>
<protein>
    <submittedName>
        <fullName evidence="2">Uncharacterized protein</fullName>
    </submittedName>
</protein>
<dbReference type="PANTHER" id="PTHR36012:SF2">
    <property type="entry name" value="OS08G0385000 PROTEIN"/>
    <property type="match status" value="1"/>
</dbReference>
<comment type="caution">
    <text evidence="2">The sequence shown here is derived from an EMBL/GenBank/DDBJ whole genome shotgun (WGS) entry which is preliminary data.</text>
</comment>
<feature type="compositionally biased region" description="Polar residues" evidence="1">
    <location>
        <begin position="1"/>
        <end position="15"/>
    </location>
</feature>
<gene>
    <name evidence="2" type="ORF">ZIOFF_074202</name>
</gene>
<feature type="compositionally biased region" description="Basic and acidic residues" evidence="1">
    <location>
        <begin position="121"/>
        <end position="136"/>
    </location>
</feature>
<dbReference type="EMBL" id="JACMSC010000022">
    <property type="protein sequence ID" value="KAG6469480.1"/>
    <property type="molecule type" value="Genomic_DNA"/>
</dbReference>
<evidence type="ECO:0000313" key="3">
    <source>
        <dbReference type="Proteomes" id="UP000734854"/>
    </source>
</evidence>
<dbReference type="PANTHER" id="PTHR36012">
    <property type="entry name" value="OS01G0654400 PROTEIN"/>
    <property type="match status" value="1"/>
</dbReference>
<reference evidence="2 3" key="1">
    <citation type="submission" date="2020-08" db="EMBL/GenBank/DDBJ databases">
        <title>Plant Genome Project.</title>
        <authorList>
            <person name="Zhang R.-G."/>
        </authorList>
    </citation>
    <scope>NUCLEOTIDE SEQUENCE [LARGE SCALE GENOMIC DNA]</scope>
    <source>
        <tissue evidence="2">Rhizome</tissue>
    </source>
</reference>
<organism evidence="2 3">
    <name type="scientific">Zingiber officinale</name>
    <name type="common">Ginger</name>
    <name type="synonym">Amomum zingiber</name>
    <dbReference type="NCBI Taxonomy" id="94328"/>
    <lineage>
        <taxon>Eukaryota</taxon>
        <taxon>Viridiplantae</taxon>
        <taxon>Streptophyta</taxon>
        <taxon>Embryophyta</taxon>
        <taxon>Tracheophyta</taxon>
        <taxon>Spermatophyta</taxon>
        <taxon>Magnoliopsida</taxon>
        <taxon>Liliopsida</taxon>
        <taxon>Zingiberales</taxon>
        <taxon>Zingiberaceae</taxon>
        <taxon>Zingiber</taxon>
    </lineage>
</organism>
<dbReference type="Proteomes" id="UP000734854">
    <property type="component" value="Unassembled WGS sequence"/>
</dbReference>
<name>A0A8J5C897_ZINOF</name>
<feature type="region of interest" description="Disordered" evidence="1">
    <location>
        <begin position="1"/>
        <end position="136"/>
    </location>
</feature>